<dbReference type="Gene3D" id="1.10.10.10">
    <property type="entry name" value="Winged helix-like DNA-binding domain superfamily/Winged helix DNA-binding domain"/>
    <property type="match status" value="1"/>
</dbReference>
<organism evidence="6 9">
    <name type="scientific">Priestia aryabhattai</name>
    <name type="common">Bacillus aryabhattai</name>
    <dbReference type="NCBI Taxonomy" id="412384"/>
    <lineage>
        <taxon>Bacteria</taxon>
        <taxon>Bacillati</taxon>
        <taxon>Bacillota</taxon>
        <taxon>Bacilli</taxon>
        <taxon>Bacillales</taxon>
        <taxon>Bacillaceae</taxon>
        <taxon>Priestia</taxon>
    </lineage>
</organism>
<evidence type="ECO:0000259" key="5">
    <source>
        <dbReference type="PROSITE" id="PS50931"/>
    </source>
</evidence>
<keyword evidence="4" id="KW-0804">Transcription</keyword>
<dbReference type="SUPFAM" id="SSF46785">
    <property type="entry name" value="Winged helix' DNA-binding domain"/>
    <property type="match status" value="1"/>
</dbReference>
<evidence type="ECO:0000256" key="4">
    <source>
        <dbReference type="ARBA" id="ARBA00023163"/>
    </source>
</evidence>
<dbReference type="Pfam" id="PF00126">
    <property type="entry name" value="HTH_1"/>
    <property type="match status" value="1"/>
</dbReference>
<evidence type="ECO:0000313" key="8">
    <source>
        <dbReference type="Proteomes" id="UP001220217"/>
    </source>
</evidence>
<dbReference type="InterPro" id="IPR000847">
    <property type="entry name" value="LysR_HTH_N"/>
</dbReference>
<dbReference type="Pfam" id="PF03466">
    <property type="entry name" value="LysR_substrate"/>
    <property type="match status" value="1"/>
</dbReference>
<name>A0ABD5KL59_PRIAR</name>
<dbReference type="AlphaFoldDB" id="A0ABD5KL59"/>
<dbReference type="EMBL" id="CP118718">
    <property type="protein sequence ID" value="WEA45078.1"/>
    <property type="molecule type" value="Genomic_DNA"/>
</dbReference>
<accession>A0ABD5KL59</accession>
<keyword evidence="2" id="KW-0805">Transcription regulation</keyword>
<evidence type="ECO:0000313" key="6">
    <source>
        <dbReference type="EMBL" id="MEN3151914.1"/>
    </source>
</evidence>
<proteinExistence type="inferred from homology"/>
<reference evidence="6 9" key="3">
    <citation type="submission" date="2024-05" db="EMBL/GenBank/DDBJ databases">
        <authorList>
            <person name="Zheng X."/>
        </authorList>
    </citation>
    <scope>NUCLEOTIDE SEQUENCE [LARGE SCALE GENOMIC DNA]</scope>
    <source>
        <strain evidence="6 9">C4-10</strain>
    </source>
</reference>
<evidence type="ECO:0000313" key="7">
    <source>
        <dbReference type="EMBL" id="WEA45078.1"/>
    </source>
</evidence>
<dbReference type="Proteomes" id="UP001418804">
    <property type="component" value="Unassembled WGS sequence"/>
</dbReference>
<dbReference type="InterPro" id="IPR036390">
    <property type="entry name" value="WH_DNA-bd_sf"/>
</dbReference>
<evidence type="ECO:0000256" key="1">
    <source>
        <dbReference type="ARBA" id="ARBA00009437"/>
    </source>
</evidence>
<feature type="domain" description="HTH lysR-type" evidence="5">
    <location>
        <begin position="4"/>
        <end position="61"/>
    </location>
</feature>
<dbReference type="Proteomes" id="UP001220217">
    <property type="component" value="Chromosome"/>
</dbReference>
<dbReference type="PROSITE" id="PS50931">
    <property type="entry name" value="HTH_LYSR"/>
    <property type="match status" value="1"/>
</dbReference>
<dbReference type="PRINTS" id="PR00039">
    <property type="entry name" value="HTHLYSR"/>
</dbReference>
<dbReference type="InterPro" id="IPR036388">
    <property type="entry name" value="WH-like_DNA-bd_sf"/>
</dbReference>
<comment type="similarity">
    <text evidence="1">Belongs to the LysR transcriptional regulatory family.</text>
</comment>
<keyword evidence="3" id="KW-0238">DNA-binding</keyword>
<gene>
    <name evidence="6" type="ORF">ABDD91_03685</name>
    <name evidence="7" type="ORF">PWO00_03700</name>
</gene>
<dbReference type="SUPFAM" id="SSF53850">
    <property type="entry name" value="Periplasmic binding protein-like II"/>
    <property type="match status" value="1"/>
</dbReference>
<dbReference type="EMBL" id="JBDIVD010000001">
    <property type="protein sequence ID" value="MEN3151914.1"/>
    <property type="molecule type" value="Genomic_DNA"/>
</dbReference>
<dbReference type="PANTHER" id="PTHR30419">
    <property type="entry name" value="HTH-TYPE TRANSCRIPTIONAL REGULATOR YBHD"/>
    <property type="match status" value="1"/>
</dbReference>
<dbReference type="Gene3D" id="3.40.190.290">
    <property type="match status" value="1"/>
</dbReference>
<dbReference type="FunFam" id="1.10.10.10:FF:000001">
    <property type="entry name" value="LysR family transcriptional regulator"/>
    <property type="match status" value="1"/>
</dbReference>
<evidence type="ECO:0000256" key="2">
    <source>
        <dbReference type="ARBA" id="ARBA00023015"/>
    </source>
</evidence>
<dbReference type="PANTHER" id="PTHR30419:SF28">
    <property type="entry name" value="HTH-TYPE TRANSCRIPTIONAL REGULATOR BSDA"/>
    <property type="match status" value="1"/>
</dbReference>
<dbReference type="InterPro" id="IPR005119">
    <property type="entry name" value="LysR_subst-bd"/>
</dbReference>
<evidence type="ECO:0000256" key="3">
    <source>
        <dbReference type="ARBA" id="ARBA00023125"/>
    </source>
</evidence>
<protein>
    <submittedName>
        <fullName evidence="6">LysR family transcriptional regulator</fullName>
    </submittedName>
</protein>
<reference evidence="7 8" key="1">
    <citation type="submission" date="2023-02" db="EMBL/GenBank/DDBJ databases">
        <title>Complete genome sequence of Priestia aryabhattai G5MAi6, a methanol-tolerant strain isolated from tap water in Hong Kong.</title>
        <authorList>
            <person name="Leung K.M."/>
            <person name="Lai G.K.K."/>
            <person name="Griffin S.D.J."/>
        </authorList>
    </citation>
    <scope>NUCLEOTIDE SEQUENCE [LARGE SCALE GENOMIC DNA]</scope>
    <source>
        <strain evidence="7 8">G5MAi6</strain>
    </source>
</reference>
<sequence length="301" mass="34902">MNGLELLQLKYFQVVARLEHISKAAEELYVSQPALSKTISQLEKELGIRLFDRNGKYIKLNRYGKAFCSKVERALKTLEDAKHELKDMSNDPCEEIRLVVLASSHLLPELLSRFREQYPQVRFRLMQHLTNSYSQPDFDLCISAFPLTTRQIEHTPLLRESILLAVPLDHHLAKQSRVKLNELKNEKFIVLKKGKELRKITDAICKEQNFVPQITFESDDPATVRGLIRAKQGIGFIPEVTWGGSTGKDVKLLKIEEETFERTIFLAWNNGGYVTDLQQIFRQFVIDYFKHLPSDMPHEYI</sequence>
<reference evidence="6 9" key="2">
    <citation type="submission" date="2024-05" db="EMBL/GenBank/DDBJ databases">
        <title>The mechanism of isolation and screening of efficient mineral weathering bacteria priestia aryabhattai c4-10 with weathered biotite.</title>
        <authorList>
            <person name="Yang S."/>
        </authorList>
    </citation>
    <scope>NUCLEOTIDE SEQUENCE [LARGE SCALE GENOMIC DNA]</scope>
    <source>
        <strain evidence="6 9">C4-10</strain>
    </source>
</reference>
<evidence type="ECO:0000313" key="9">
    <source>
        <dbReference type="Proteomes" id="UP001418804"/>
    </source>
</evidence>
<dbReference type="GO" id="GO:0003677">
    <property type="term" value="F:DNA binding"/>
    <property type="evidence" value="ECO:0007669"/>
    <property type="project" value="UniProtKB-KW"/>
</dbReference>
<dbReference type="InterPro" id="IPR050950">
    <property type="entry name" value="HTH-type_LysR_regulators"/>
</dbReference>